<accession>A0A6B0QQK6</accession>
<gene>
    <name evidence="1" type="ORF">E5288_WYG007035</name>
</gene>
<keyword evidence="2" id="KW-1185">Reference proteome</keyword>
<dbReference type="AlphaFoldDB" id="A0A6B0QQK6"/>
<organism evidence="1 2">
    <name type="scientific">Bos mutus</name>
    <name type="common">wild yak</name>
    <dbReference type="NCBI Taxonomy" id="72004"/>
    <lineage>
        <taxon>Eukaryota</taxon>
        <taxon>Metazoa</taxon>
        <taxon>Chordata</taxon>
        <taxon>Craniata</taxon>
        <taxon>Vertebrata</taxon>
        <taxon>Euteleostomi</taxon>
        <taxon>Mammalia</taxon>
        <taxon>Eutheria</taxon>
        <taxon>Laurasiatheria</taxon>
        <taxon>Artiodactyla</taxon>
        <taxon>Ruminantia</taxon>
        <taxon>Pecora</taxon>
        <taxon>Bovidae</taxon>
        <taxon>Bovinae</taxon>
        <taxon>Bos</taxon>
    </lineage>
</organism>
<proteinExistence type="predicted"/>
<comment type="caution">
    <text evidence="1">The sequence shown here is derived from an EMBL/GenBank/DDBJ whole genome shotgun (WGS) entry which is preliminary data.</text>
</comment>
<reference evidence="1" key="1">
    <citation type="submission" date="2019-10" db="EMBL/GenBank/DDBJ databases">
        <title>The sequence and de novo assembly of the wild yak genome.</title>
        <authorList>
            <person name="Liu Y."/>
        </authorList>
    </citation>
    <scope>NUCLEOTIDE SEQUENCE [LARGE SCALE GENOMIC DNA]</scope>
    <source>
        <strain evidence="1">WY2019</strain>
    </source>
</reference>
<name>A0A6B0QQK6_9CETA</name>
<dbReference type="Proteomes" id="UP000322234">
    <property type="component" value="Unassembled WGS sequence"/>
</dbReference>
<evidence type="ECO:0000313" key="1">
    <source>
        <dbReference type="EMBL" id="MXQ79845.1"/>
    </source>
</evidence>
<protein>
    <submittedName>
        <fullName evidence="1">Uncharacterized protein</fullName>
    </submittedName>
</protein>
<sequence length="165" mass="17711">METTSEDPEDGHGARWGSLPALGAVLNPPAPSRMEIRDCECCELTATMLLGTRLCPNQSAIALVFMMTVEQVSELSSGEKAKYLPEFSPLFMLKIISISASLWVIPQSDARCSLWFQFPSISLCCSNSKLINDFQVSGGSEGKQAKAAKSMRLGGCAATTNDGIN</sequence>
<dbReference type="EMBL" id="VBQZ03000002">
    <property type="protein sequence ID" value="MXQ79845.1"/>
    <property type="molecule type" value="Genomic_DNA"/>
</dbReference>
<evidence type="ECO:0000313" key="2">
    <source>
        <dbReference type="Proteomes" id="UP000322234"/>
    </source>
</evidence>